<feature type="chain" id="PRO_5014636069" evidence="1">
    <location>
        <begin position="23"/>
        <end position="440"/>
    </location>
</feature>
<dbReference type="InterPro" id="IPR011990">
    <property type="entry name" value="TPR-like_helical_dom_sf"/>
</dbReference>
<evidence type="ECO:0000313" key="4">
    <source>
        <dbReference type="Proteomes" id="UP000232883"/>
    </source>
</evidence>
<keyword evidence="4" id="KW-1185">Reference proteome</keyword>
<dbReference type="EMBL" id="CP025096">
    <property type="protein sequence ID" value="AUD02542.1"/>
    <property type="molecule type" value="Genomic_DNA"/>
</dbReference>
<feature type="signal peptide" evidence="1">
    <location>
        <begin position="1"/>
        <end position="22"/>
    </location>
</feature>
<keyword evidence="1" id="KW-0732">Signal</keyword>
<feature type="domain" description="Thioredoxin" evidence="2">
    <location>
        <begin position="20"/>
        <end position="151"/>
    </location>
</feature>
<dbReference type="Gene3D" id="3.40.30.10">
    <property type="entry name" value="Glutaredoxin"/>
    <property type="match status" value="1"/>
</dbReference>
<dbReference type="PANTHER" id="PTHR32234:SF0">
    <property type="entry name" value="THIOL:DISULFIDE INTERCHANGE PROTEIN DSBD"/>
    <property type="match status" value="1"/>
</dbReference>
<accession>A0A2K8YY47</accession>
<dbReference type="KEGG" id="spir:CWM47_12295"/>
<dbReference type="InterPro" id="IPR013766">
    <property type="entry name" value="Thioredoxin_domain"/>
</dbReference>
<dbReference type="Proteomes" id="UP000232883">
    <property type="component" value="Chromosome"/>
</dbReference>
<proteinExistence type="predicted"/>
<dbReference type="Pfam" id="PF03190">
    <property type="entry name" value="Thioredox_DsbH"/>
    <property type="match status" value="1"/>
</dbReference>
<dbReference type="GO" id="GO:0015035">
    <property type="term" value="F:protein-disulfide reductase activity"/>
    <property type="evidence" value="ECO:0007669"/>
    <property type="project" value="TreeGrafter"/>
</dbReference>
<evidence type="ECO:0000259" key="2">
    <source>
        <dbReference type="PROSITE" id="PS51352"/>
    </source>
</evidence>
<gene>
    <name evidence="3" type="ORF">CWM47_12295</name>
</gene>
<dbReference type="SUPFAM" id="SSF52833">
    <property type="entry name" value="Thioredoxin-like"/>
    <property type="match status" value="1"/>
</dbReference>
<evidence type="ECO:0000313" key="3">
    <source>
        <dbReference type="EMBL" id="AUD02542.1"/>
    </source>
</evidence>
<dbReference type="InterPro" id="IPR004879">
    <property type="entry name" value="Ssp411-like_TRX"/>
</dbReference>
<name>A0A2K8YY47_9BACT</name>
<dbReference type="OrthoDB" id="645813at2"/>
<evidence type="ECO:0000256" key="1">
    <source>
        <dbReference type="SAM" id="SignalP"/>
    </source>
</evidence>
<organism evidence="3 4">
    <name type="scientific">Spirosoma pollinicola</name>
    <dbReference type="NCBI Taxonomy" id="2057025"/>
    <lineage>
        <taxon>Bacteria</taxon>
        <taxon>Pseudomonadati</taxon>
        <taxon>Bacteroidota</taxon>
        <taxon>Cytophagia</taxon>
        <taxon>Cytophagales</taxon>
        <taxon>Cytophagaceae</taxon>
        <taxon>Spirosoma</taxon>
    </lineage>
</organism>
<dbReference type="PANTHER" id="PTHR32234">
    <property type="entry name" value="THIOL:DISULFIDE INTERCHANGE PROTEIN DSBD"/>
    <property type="match status" value="1"/>
</dbReference>
<dbReference type="GO" id="GO:0045454">
    <property type="term" value="P:cell redox homeostasis"/>
    <property type="evidence" value="ECO:0007669"/>
    <property type="project" value="TreeGrafter"/>
</dbReference>
<dbReference type="GO" id="GO:0006950">
    <property type="term" value="P:response to stress"/>
    <property type="evidence" value="ECO:0007669"/>
    <property type="project" value="UniProtKB-ARBA"/>
</dbReference>
<dbReference type="AlphaFoldDB" id="A0A2K8YY47"/>
<dbReference type="PROSITE" id="PS51352">
    <property type="entry name" value="THIOREDOXIN_2"/>
    <property type="match status" value="1"/>
</dbReference>
<sequence length="440" mass="49488">MKLFVSGLTLLIFLIVTCELTAHNSSPIVSDQTGIVFFKGSWKDVLAEAKHQNKPVFLDVYTSWCPPCKRMAKEAFPNPKVGTKFNVHFINYQLDAEKGEGIQLAKQFAVASYPTALYIAPNGDLIYRAVGYSGINGMLDQADRMLDLPRLRTTLAKGDNDFVEGKRDLNFLRRYVKTRQSLNRPTHDVLDAYIDALPEHEQATSETLTYVAETLESSDTKAFGFLIKKRPLIRSSDLTSQQLVTTISDALARALTNDFKQACATTDEVLLEKTIRNSERNTASAESFGTQQQSQHQATANRYRLQFYKQTRNFVKYRTIAEPIAQQQLMVVSAGESTRLAADSATQQENAVAHSLYEIADTYRELGTSPADWQAAITWATRSIDLHRSHEYLNTYALLLYKLGQKEEAINAQKEAICEAEKVGRHTEQYKNELASMKGN</sequence>
<reference evidence="3 4" key="1">
    <citation type="submission" date="2017-11" db="EMBL/GenBank/DDBJ databases">
        <title>Taxonomic description and genome sequences of Spirosoma HA7 sp. nov., isolated from pollen microhabitat of Corylus avellana.</title>
        <authorList>
            <person name="Ambika Manirajan B."/>
            <person name="Suarez C."/>
            <person name="Ratering S."/>
            <person name="Geissler-Plaum R."/>
            <person name="Cardinale M."/>
            <person name="Sylvia S."/>
        </authorList>
    </citation>
    <scope>NUCLEOTIDE SEQUENCE [LARGE SCALE GENOMIC DNA]</scope>
    <source>
        <strain evidence="3 4">HA7</strain>
    </source>
</reference>
<dbReference type="SUPFAM" id="SSF48452">
    <property type="entry name" value="TPR-like"/>
    <property type="match status" value="1"/>
</dbReference>
<dbReference type="Gene3D" id="1.25.40.10">
    <property type="entry name" value="Tetratricopeptide repeat domain"/>
    <property type="match status" value="1"/>
</dbReference>
<protein>
    <submittedName>
        <fullName evidence="3">Thioredoxin</fullName>
    </submittedName>
</protein>
<dbReference type="RefSeq" id="WP_100988259.1">
    <property type="nucleotide sequence ID" value="NZ_CP025096.1"/>
</dbReference>
<dbReference type="InterPro" id="IPR036249">
    <property type="entry name" value="Thioredoxin-like_sf"/>
</dbReference>